<evidence type="ECO:0000313" key="2">
    <source>
        <dbReference type="Proteomes" id="UP000270866"/>
    </source>
</evidence>
<dbReference type="Proteomes" id="UP000270866">
    <property type="component" value="Chromosome 5"/>
</dbReference>
<organism evidence="1 2">
    <name type="scientific">Fusarium oxysporum f. sp. cepae</name>
    <dbReference type="NCBI Taxonomy" id="396571"/>
    <lineage>
        <taxon>Eukaryota</taxon>
        <taxon>Fungi</taxon>
        <taxon>Dikarya</taxon>
        <taxon>Ascomycota</taxon>
        <taxon>Pezizomycotina</taxon>
        <taxon>Sordariomycetes</taxon>
        <taxon>Hypocreomycetidae</taxon>
        <taxon>Hypocreales</taxon>
        <taxon>Nectriaceae</taxon>
        <taxon>Fusarium</taxon>
        <taxon>Fusarium oxysporum species complex</taxon>
    </lineage>
</organism>
<proteinExistence type="predicted"/>
<gene>
    <name evidence="1" type="ORF">BFJ65_g4756</name>
</gene>
<dbReference type="EMBL" id="MRCU01000003">
    <property type="protein sequence ID" value="RKK22146.1"/>
    <property type="molecule type" value="Genomic_DNA"/>
</dbReference>
<name>A0A3L6NTX2_FUSOX</name>
<reference evidence="1 2" key="1">
    <citation type="journal article" date="2018" name="Sci. Rep.">
        <title>Characterisation of pathogen-specific regions and novel effector candidates in Fusarium oxysporum f. sp. cepae.</title>
        <authorList>
            <person name="Armitage A.D."/>
            <person name="Taylor A."/>
            <person name="Sobczyk M.K."/>
            <person name="Baxter L."/>
            <person name="Greenfield B.P."/>
            <person name="Bates H.J."/>
            <person name="Wilson F."/>
            <person name="Jackson A.C."/>
            <person name="Ott S."/>
            <person name="Harrison R.J."/>
            <person name="Clarkson J.P."/>
        </authorList>
    </citation>
    <scope>NUCLEOTIDE SEQUENCE [LARGE SCALE GENOMIC DNA]</scope>
    <source>
        <strain evidence="1 2">FoC_Fus2</strain>
    </source>
</reference>
<accession>A0A3L6NTX2</accession>
<evidence type="ECO:0000313" key="1">
    <source>
        <dbReference type="EMBL" id="RKK22146.1"/>
    </source>
</evidence>
<dbReference type="AlphaFoldDB" id="A0A3L6NTX2"/>
<protein>
    <submittedName>
        <fullName evidence="1">Uncharacterized protein</fullName>
    </submittedName>
</protein>
<sequence length="91" mass="10574">MGEARGTVSAAYPFYTKNTQFTLGKEWCSGNTQPINLKSLFRTYNLSHPTACSLLFAEVHDFEFSLRHRFLRLDIDITFLPFDVILERVLR</sequence>
<comment type="caution">
    <text evidence="1">The sequence shown here is derived from an EMBL/GenBank/DDBJ whole genome shotgun (WGS) entry which is preliminary data.</text>
</comment>